<evidence type="ECO:0000256" key="3">
    <source>
        <dbReference type="ARBA" id="ARBA00022833"/>
    </source>
</evidence>
<dbReference type="EMBL" id="FNXT01000261">
    <property type="protein sequence ID" value="SZX62762.1"/>
    <property type="molecule type" value="Genomic_DNA"/>
</dbReference>
<feature type="compositionally biased region" description="Low complexity" evidence="6">
    <location>
        <begin position="125"/>
        <end position="159"/>
    </location>
</feature>
<dbReference type="AlphaFoldDB" id="A0A383VDH0"/>
<dbReference type="GO" id="GO:0008270">
    <property type="term" value="F:zinc ion binding"/>
    <property type="evidence" value="ECO:0007669"/>
    <property type="project" value="UniProtKB-KW"/>
</dbReference>
<evidence type="ECO:0000256" key="5">
    <source>
        <dbReference type="PROSITE-ProRule" id="PRU00723"/>
    </source>
</evidence>
<name>A0A383VDH0_TETOB</name>
<protein>
    <recommendedName>
        <fullName evidence="7">C3H1-type domain-containing protein</fullName>
    </recommendedName>
</protein>
<keyword evidence="3 5" id="KW-0862">Zinc</keyword>
<dbReference type="Proteomes" id="UP000256970">
    <property type="component" value="Unassembled WGS sequence"/>
</dbReference>
<dbReference type="SUPFAM" id="SSF90229">
    <property type="entry name" value="CCCH zinc finger"/>
    <property type="match status" value="1"/>
</dbReference>
<dbReference type="GO" id="GO:0003677">
    <property type="term" value="F:DNA binding"/>
    <property type="evidence" value="ECO:0007669"/>
    <property type="project" value="UniProtKB-KW"/>
</dbReference>
<dbReference type="Gene3D" id="4.10.1000.10">
    <property type="entry name" value="Zinc finger, CCCH-type"/>
    <property type="match status" value="1"/>
</dbReference>
<sequence length="491" mass="50684">MTEEGPPPGEWHDIKSLNFKLFYYKVLPCTKAWSHDWQHCPYTHPNDKARRRSPLHRSYSADMCPAMLQNGTCPKGVNCNLAHNLFEYHLHPDRYKTKMCREGSRCSRIFCFFAHSQDELRTPFSAAEHPPGAAAATAAAGHGPAGSSNSSSSTATNTPVNQPATPIVGRSAAASTHNAPQLLLQPGSGMLTGSSSISSCGTTLQAPVTACSSGNISGSTCILLMPSGSDSYSQQQQQQQQPGAGYSNVLTVCHPGSASMPLQGQYTDGLNQQQQVLGATATWPQQQQGVAPGSFVGSDQVVVGSMGQTLLHVSTQPQLQMINAMPAAAAWAPSAASADQCSAAMGSPLAAAAAAAAGPLQQQAQIISWPGSAAVTSSPCVGVSAAIGTLDGQIMQQQPAAGQQLQLLLQHDAAWPGTVMLGQQRAVLVPLSMVSGGCAPAALGGMTGSATVALQQQGMPQQQALLVALTTAGAAAPGAGMTNLVLPQWAV</sequence>
<evidence type="ECO:0000256" key="2">
    <source>
        <dbReference type="ARBA" id="ARBA00022771"/>
    </source>
</evidence>
<keyword evidence="1 5" id="KW-0479">Metal-binding</keyword>
<dbReference type="InterPro" id="IPR036855">
    <property type="entry name" value="Znf_CCCH_sf"/>
</dbReference>
<dbReference type="PROSITE" id="PS50103">
    <property type="entry name" value="ZF_C3H1"/>
    <property type="match status" value="1"/>
</dbReference>
<dbReference type="Pfam" id="PF25512">
    <property type="entry name" value="zf-CCCH_AtC3H23"/>
    <property type="match status" value="1"/>
</dbReference>
<dbReference type="SMART" id="SM00356">
    <property type="entry name" value="ZnF_C3H1"/>
    <property type="match status" value="2"/>
</dbReference>
<gene>
    <name evidence="8" type="ORF">BQ4739_LOCUS3346</name>
</gene>
<evidence type="ECO:0000256" key="4">
    <source>
        <dbReference type="ARBA" id="ARBA00023125"/>
    </source>
</evidence>
<keyword evidence="9" id="KW-1185">Reference proteome</keyword>
<evidence type="ECO:0000313" key="8">
    <source>
        <dbReference type="EMBL" id="SZX62762.1"/>
    </source>
</evidence>
<feature type="region of interest" description="Disordered" evidence="6">
    <location>
        <begin position="124"/>
        <end position="166"/>
    </location>
</feature>
<dbReference type="InterPro" id="IPR045234">
    <property type="entry name" value="Unkempt-like"/>
</dbReference>
<accession>A0A383VDH0</accession>
<feature type="domain" description="C3H1-type" evidence="7">
    <location>
        <begin position="58"/>
        <end position="86"/>
    </location>
</feature>
<evidence type="ECO:0000256" key="6">
    <source>
        <dbReference type="SAM" id="MobiDB-lite"/>
    </source>
</evidence>
<organism evidence="8 9">
    <name type="scientific">Tetradesmus obliquus</name>
    <name type="common">Green alga</name>
    <name type="synonym">Acutodesmus obliquus</name>
    <dbReference type="NCBI Taxonomy" id="3088"/>
    <lineage>
        <taxon>Eukaryota</taxon>
        <taxon>Viridiplantae</taxon>
        <taxon>Chlorophyta</taxon>
        <taxon>core chlorophytes</taxon>
        <taxon>Chlorophyceae</taxon>
        <taxon>CS clade</taxon>
        <taxon>Sphaeropleales</taxon>
        <taxon>Scenedesmaceae</taxon>
        <taxon>Tetradesmus</taxon>
    </lineage>
</organism>
<dbReference type="PANTHER" id="PTHR14493:SF50">
    <property type="entry name" value="RING FINGER PROTEIN UNKEMPT"/>
    <property type="match status" value="1"/>
</dbReference>
<feature type="zinc finger region" description="C3H1-type" evidence="5">
    <location>
        <begin position="58"/>
        <end position="86"/>
    </location>
</feature>
<proteinExistence type="predicted"/>
<reference evidence="8 9" key="1">
    <citation type="submission" date="2016-10" db="EMBL/GenBank/DDBJ databases">
        <authorList>
            <person name="Cai Z."/>
        </authorList>
    </citation>
    <scope>NUCLEOTIDE SEQUENCE [LARGE SCALE GENOMIC DNA]</scope>
</reference>
<keyword evidence="4" id="KW-0238">DNA-binding</keyword>
<dbReference type="InterPro" id="IPR057444">
    <property type="entry name" value="Znf-CCCH_AtC3H23-like"/>
</dbReference>
<dbReference type="InterPro" id="IPR000571">
    <property type="entry name" value="Znf_CCCH"/>
</dbReference>
<evidence type="ECO:0000259" key="7">
    <source>
        <dbReference type="PROSITE" id="PS50103"/>
    </source>
</evidence>
<evidence type="ECO:0000256" key="1">
    <source>
        <dbReference type="ARBA" id="ARBA00022723"/>
    </source>
</evidence>
<dbReference type="PANTHER" id="PTHR14493">
    <property type="entry name" value="UNKEMPT FAMILY MEMBER"/>
    <property type="match status" value="1"/>
</dbReference>
<evidence type="ECO:0000313" key="9">
    <source>
        <dbReference type="Proteomes" id="UP000256970"/>
    </source>
</evidence>
<keyword evidence="2 5" id="KW-0863">Zinc-finger</keyword>